<feature type="domain" description="Response regulatory" evidence="2">
    <location>
        <begin position="5"/>
        <end position="122"/>
    </location>
</feature>
<protein>
    <submittedName>
        <fullName evidence="4">EAL domain-containing protein</fullName>
    </submittedName>
</protein>
<dbReference type="Gene3D" id="3.40.50.2300">
    <property type="match status" value="1"/>
</dbReference>
<evidence type="ECO:0000259" key="2">
    <source>
        <dbReference type="PROSITE" id="PS50110"/>
    </source>
</evidence>
<organism evidence="4 5">
    <name type="scientific">Rheinheimera tilapiae</name>
    <dbReference type="NCBI Taxonomy" id="875043"/>
    <lineage>
        <taxon>Bacteria</taxon>
        <taxon>Pseudomonadati</taxon>
        <taxon>Pseudomonadota</taxon>
        <taxon>Gammaproteobacteria</taxon>
        <taxon>Chromatiales</taxon>
        <taxon>Chromatiaceae</taxon>
        <taxon>Rheinheimera</taxon>
    </lineage>
</organism>
<dbReference type="CDD" id="cd01948">
    <property type="entry name" value="EAL"/>
    <property type="match status" value="1"/>
</dbReference>
<dbReference type="InterPro" id="IPR011006">
    <property type="entry name" value="CheY-like_superfamily"/>
</dbReference>
<dbReference type="EMBL" id="JBHLXP010000001">
    <property type="protein sequence ID" value="MFC0047212.1"/>
    <property type="molecule type" value="Genomic_DNA"/>
</dbReference>
<feature type="domain" description="EAL" evidence="3">
    <location>
        <begin position="136"/>
        <end position="389"/>
    </location>
</feature>
<sequence length="390" mass="43240">MMSHLVCMIDDDPDYLQMCSQFLASVDIAVQGFTCLHDAADAVCQAKVVILDLDMPHIDGVETLRWLSRQAFSGYLVIVSGHDISIVHAARELAKAQGLQVADALTKPLDMQAFSRKIQQLLQVQLQPKAGTGNQPAITAADLVAALQRNELSLCYQPKYQLTDNKLVGFEALARWKSPLFGQVPPTVFIQLAEQSGVIDALTDWVLAEVIAQLSRWSEQKLSTCVAVNLSLINLQNINFPARLLHELKCHQLQPQQLVLELTESAFMNEVVTALDILIRLRMNGIELSIDDFGTGYSSLAQLQRIPFTELKIDRRFIANFLHEAESQAIVETCINLAHKMHIRTVAEGVETAETLQALQAIGCDYAQGYFFHPPLTVPQATELLKAVVL</sequence>
<dbReference type="Proteomes" id="UP001589813">
    <property type="component" value="Unassembled WGS sequence"/>
</dbReference>
<name>A0ABV6BAW9_9GAMM</name>
<dbReference type="Pfam" id="PF00072">
    <property type="entry name" value="Response_reg"/>
    <property type="match status" value="1"/>
</dbReference>
<dbReference type="PROSITE" id="PS50110">
    <property type="entry name" value="RESPONSE_REGULATORY"/>
    <property type="match status" value="1"/>
</dbReference>
<proteinExistence type="predicted"/>
<feature type="modified residue" description="4-aspartylphosphate" evidence="1">
    <location>
        <position position="52"/>
    </location>
</feature>
<evidence type="ECO:0000313" key="4">
    <source>
        <dbReference type="EMBL" id="MFC0047212.1"/>
    </source>
</evidence>
<reference evidence="4 5" key="1">
    <citation type="submission" date="2024-09" db="EMBL/GenBank/DDBJ databases">
        <authorList>
            <person name="Sun Q."/>
            <person name="Mori K."/>
        </authorList>
    </citation>
    <scope>NUCLEOTIDE SEQUENCE [LARGE SCALE GENOMIC DNA]</scope>
    <source>
        <strain evidence="4 5">KCTC 23315</strain>
    </source>
</reference>
<dbReference type="InterPro" id="IPR035919">
    <property type="entry name" value="EAL_sf"/>
</dbReference>
<keyword evidence="1" id="KW-0597">Phosphoprotein</keyword>
<dbReference type="SMART" id="SM00052">
    <property type="entry name" value="EAL"/>
    <property type="match status" value="1"/>
</dbReference>
<dbReference type="InterPro" id="IPR001633">
    <property type="entry name" value="EAL_dom"/>
</dbReference>
<dbReference type="PANTHER" id="PTHR33121:SF79">
    <property type="entry name" value="CYCLIC DI-GMP PHOSPHODIESTERASE PDED-RELATED"/>
    <property type="match status" value="1"/>
</dbReference>
<dbReference type="InterPro" id="IPR001789">
    <property type="entry name" value="Sig_transdc_resp-reg_receiver"/>
</dbReference>
<comment type="caution">
    <text evidence="4">The sequence shown here is derived from an EMBL/GenBank/DDBJ whole genome shotgun (WGS) entry which is preliminary data.</text>
</comment>
<dbReference type="PANTHER" id="PTHR33121">
    <property type="entry name" value="CYCLIC DI-GMP PHOSPHODIESTERASE PDEF"/>
    <property type="match status" value="1"/>
</dbReference>
<dbReference type="SUPFAM" id="SSF141868">
    <property type="entry name" value="EAL domain-like"/>
    <property type="match status" value="1"/>
</dbReference>
<dbReference type="RefSeq" id="WP_377240261.1">
    <property type="nucleotide sequence ID" value="NZ_JBHLXP010000001.1"/>
</dbReference>
<dbReference type="SMART" id="SM00448">
    <property type="entry name" value="REC"/>
    <property type="match status" value="1"/>
</dbReference>
<dbReference type="SUPFAM" id="SSF52172">
    <property type="entry name" value="CheY-like"/>
    <property type="match status" value="1"/>
</dbReference>
<accession>A0ABV6BAW9</accession>
<evidence type="ECO:0000256" key="1">
    <source>
        <dbReference type="PROSITE-ProRule" id="PRU00169"/>
    </source>
</evidence>
<dbReference type="Gene3D" id="3.20.20.450">
    <property type="entry name" value="EAL domain"/>
    <property type="match status" value="1"/>
</dbReference>
<evidence type="ECO:0000259" key="3">
    <source>
        <dbReference type="PROSITE" id="PS50883"/>
    </source>
</evidence>
<evidence type="ECO:0000313" key="5">
    <source>
        <dbReference type="Proteomes" id="UP001589813"/>
    </source>
</evidence>
<keyword evidence="5" id="KW-1185">Reference proteome</keyword>
<dbReference type="InterPro" id="IPR050706">
    <property type="entry name" value="Cyclic-di-GMP_PDE-like"/>
</dbReference>
<dbReference type="Pfam" id="PF00563">
    <property type="entry name" value="EAL"/>
    <property type="match status" value="1"/>
</dbReference>
<gene>
    <name evidence="4" type="ORF">ACFFJP_02770</name>
</gene>
<dbReference type="PROSITE" id="PS50883">
    <property type="entry name" value="EAL"/>
    <property type="match status" value="1"/>
</dbReference>